<evidence type="ECO:0000259" key="3">
    <source>
        <dbReference type="PROSITE" id="PS50977"/>
    </source>
</evidence>
<dbReference type="Gene3D" id="1.10.10.60">
    <property type="entry name" value="Homeodomain-like"/>
    <property type="match status" value="1"/>
</dbReference>
<dbReference type="Pfam" id="PF00440">
    <property type="entry name" value="TetR_N"/>
    <property type="match status" value="1"/>
</dbReference>
<proteinExistence type="predicted"/>
<dbReference type="PROSITE" id="PS50977">
    <property type="entry name" value="HTH_TETR_2"/>
    <property type="match status" value="1"/>
</dbReference>
<accession>A0ABR6WJ40</accession>
<protein>
    <submittedName>
        <fullName evidence="4">TetR family transcriptional regulator</fullName>
    </submittedName>
</protein>
<feature type="domain" description="HTH tetR-type" evidence="3">
    <location>
        <begin position="28"/>
        <end position="88"/>
    </location>
</feature>
<feature type="DNA-binding region" description="H-T-H motif" evidence="2">
    <location>
        <begin position="51"/>
        <end position="70"/>
    </location>
</feature>
<dbReference type="InterPro" id="IPR050624">
    <property type="entry name" value="HTH-type_Tx_Regulator"/>
</dbReference>
<dbReference type="InterPro" id="IPR001647">
    <property type="entry name" value="HTH_TetR"/>
</dbReference>
<evidence type="ECO:0000313" key="4">
    <source>
        <dbReference type="EMBL" id="MBC3796236.1"/>
    </source>
</evidence>
<dbReference type="Proteomes" id="UP000653358">
    <property type="component" value="Unassembled WGS sequence"/>
</dbReference>
<dbReference type="PANTHER" id="PTHR43479:SF11">
    <property type="entry name" value="ACREF_ENVCD OPERON REPRESSOR-RELATED"/>
    <property type="match status" value="1"/>
</dbReference>
<organism evidence="4 5">
    <name type="scientific">Acetobacterium tundrae</name>
    <dbReference type="NCBI Taxonomy" id="132932"/>
    <lineage>
        <taxon>Bacteria</taxon>
        <taxon>Bacillati</taxon>
        <taxon>Bacillota</taxon>
        <taxon>Clostridia</taxon>
        <taxon>Eubacteriales</taxon>
        <taxon>Eubacteriaceae</taxon>
        <taxon>Acetobacterium</taxon>
    </lineage>
</organism>
<dbReference type="InterPro" id="IPR009057">
    <property type="entry name" value="Homeodomain-like_sf"/>
</dbReference>
<dbReference type="EMBL" id="WJBB01000003">
    <property type="protein sequence ID" value="MBC3796236.1"/>
    <property type="molecule type" value="Genomic_DNA"/>
</dbReference>
<dbReference type="SUPFAM" id="SSF46689">
    <property type="entry name" value="Homeodomain-like"/>
    <property type="match status" value="1"/>
</dbReference>
<dbReference type="RefSeq" id="WP_148602709.1">
    <property type="nucleotide sequence ID" value="NZ_RXYB01000004.1"/>
</dbReference>
<dbReference type="SUPFAM" id="SSF48498">
    <property type="entry name" value="Tetracyclin repressor-like, C-terminal domain"/>
    <property type="match status" value="1"/>
</dbReference>
<reference evidence="4 5" key="1">
    <citation type="journal article" date="2020" name="mSystems">
        <title>Defining Genomic and Predicted Metabolic Features of the Acetobacterium Genus.</title>
        <authorList>
            <person name="Ross D.E."/>
            <person name="Marshall C.W."/>
            <person name="Gulliver D."/>
            <person name="May H.D."/>
            <person name="Norman R.S."/>
        </authorList>
    </citation>
    <scope>NUCLEOTIDE SEQUENCE [LARGE SCALE GENOMIC DNA]</scope>
    <source>
        <strain evidence="4 5">DSM 9173</strain>
    </source>
</reference>
<name>A0ABR6WJ40_9FIRM</name>
<evidence type="ECO:0000313" key="5">
    <source>
        <dbReference type="Proteomes" id="UP000653358"/>
    </source>
</evidence>
<dbReference type="PANTHER" id="PTHR43479">
    <property type="entry name" value="ACREF/ENVCD OPERON REPRESSOR-RELATED"/>
    <property type="match status" value="1"/>
</dbReference>
<dbReference type="Gene3D" id="1.10.357.10">
    <property type="entry name" value="Tetracycline Repressor, domain 2"/>
    <property type="match status" value="1"/>
</dbReference>
<dbReference type="PRINTS" id="PR00455">
    <property type="entry name" value="HTHTETR"/>
</dbReference>
<evidence type="ECO:0000256" key="1">
    <source>
        <dbReference type="ARBA" id="ARBA00023125"/>
    </source>
</evidence>
<gene>
    <name evidence="4" type="ORF">GH807_04115</name>
</gene>
<evidence type="ECO:0000256" key="2">
    <source>
        <dbReference type="PROSITE-ProRule" id="PRU00335"/>
    </source>
</evidence>
<comment type="caution">
    <text evidence="4">The sequence shown here is derived from an EMBL/GenBank/DDBJ whole genome shotgun (WGS) entry which is preliminary data.</text>
</comment>
<keyword evidence="1 2" id="KW-0238">DNA-binding</keyword>
<dbReference type="InterPro" id="IPR036271">
    <property type="entry name" value="Tet_transcr_reg_TetR-rel_C_sf"/>
</dbReference>
<keyword evidence="5" id="KW-1185">Reference proteome</keyword>
<sequence>MNVTDSVTVGDILFKEIRINMIFEKLEKEKQNKIINAACEVFAKYGYKKASMKDIAEAAEISKSVLFKYVSSKEKLYLKIFRLASDSIIEADEISYAAEGSDSDMFSLMRRNAKTRLSLFKEYPWIYKFSYTAAFDNDCFVKELVRMELENYRKPQLNTREIQSGNKITTDGIAVYKGLRADISPTIAKQLILWVSQGYLEEKLFTDKIDPDGLEKGFEEWIDILEILLRGSNRSCD</sequence>